<sequence>MSGGRDIARQSQIGQHTRPCRQVGTTIDYSALASLLANRAFADVTCPECGPSRRDPANRKRKVLRLWRLSDRAISYCCARCGISGYAVENANRGSLSPAERAEMQRRFTEAKARDDAARERRRLIARDLWRQSIDARHTWAETYLRMRGIDLPAEDYPRRRTFRFHPHCPRPDLPAGPAMLVAFEPILPDDPFLDAPVAAIHRIWGRGHRKAMLGAVGGCAVKITPDERVLSRLSICEGVETGLKMFERGTPIWALGSAGAIEAFPVIPRVRELTIFADNDASGRGLDAAKRCAGRWREAGKSVCIFMKPTEGSDYGEA</sequence>
<keyword evidence="4" id="KW-1185">Reference proteome</keyword>
<feature type="domain" description="Toprim" evidence="1">
    <location>
        <begin position="234"/>
        <end position="315"/>
    </location>
</feature>
<dbReference type="Pfam" id="PF13362">
    <property type="entry name" value="Toprim_3"/>
    <property type="match status" value="1"/>
</dbReference>
<dbReference type="EMBL" id="NBUC01000045">
    <property type="protein sequence ID" value="PLU07062.1"/>
    <property type="molecule type" value="Genomic_DNA"/>
</dbReference>
<dbReference type="Pfam" id="PF23639">
    <property type="entry name" value="DUF7146"/>
    <property type="match status" value="1"/>
</dbReference>
<evidence type="ECO:0000259" key="2">
    <source>
        <dbReference type="Pfam" id="PF23639"/>
    </source>
</evidence>
<accession>A0ABX4TR18</accession>
<organism evidence="3 4">
    <name type="scientific">Sinorhizobium medicae</name>
    <dbReference type="NCBI Taxonomy" id="110321"/>
    <lineage>
        <taxon>Bacteria</taxon>
        <taxon>Pseudomonadati</taxon>
        <taxon>Pseudomonadota</taxon>
        <taxon>Alphaproteobacteria</taxon>
        <taxon>Hyphomicrobiales</taxon>
        <taxon>Rhizobiaceae</taxon>
        <taxon>Sinorhizobium/Ensifer group</taxon>
        <taxon>Sinorhizobium</taxon>
    </lineage>
</organism>
<dbReference type="InterPro" id="IPR006171">
    <property type="entry name" value="TOPRIM_dom"/>
</dbReference>
<protein>
    <recommendedName>
        <fullName evidence="5">Toprim domain-containing protein</fullName>
    </recommendedName>
</protein>
<dbReference type="InterPro" id="IPR055570">
    <property type="entry name" value="DUF7146"/>
</dbReference>
<evidence type="ECO:0008006" key="5">
    <source>
        <dbReference type="Google" id="ProtNLM"/>
    </source>
</evidence>
<evidence type="ECO:0000313" key="4">
    <source>
        <dbReference type="Proteomes" id="UP001190825"/>
    </source>
</evidence>
<reference evidence="3 4" key="1">
    <citation type="journal article" date="2018" name="FEMS Microbiol. Ecol.">
        <title>Co-invading symbiotic mutualists of Medicago polymorpha retain high ancestral diversity and contain diverse accessory genomes.</title>
        <authorList>
            <person name="Porter S.S."/>
            <person name="Faber-Hammond J.J."/>
            <person name="Friesen M.L."/>
        </authorList>
    </citation>
    <scope>NUCLEOTIDE SEQUENCE [LARGE SCALE GENOMIC DNA]</scope>
    <source>
        <strain evidence="3 4">Str16</strain>
    </source>
</reference>
<feature type="domain" description="DUF7146" evidence="2">
    <location>
        <begin position="121"/>
        <end position="215"/>
    </location>
</feature>
<evidence type="ECO:0000313" key="3">
    <source>
        <dbReference type="EMBL" id="PLU07062.1"/>
    </source>
</evidence>
<comment type="caution">
    <text evidence="3">The sequence shown here is derived from an EMBL/GenBank/DDBJ whole genome shotgun (WGS) entry which is preliminary data.</text>
</comment>
<evidence type="ECO:0000259" key="1">
    <source>
        <dbReference type="Pfam" id="PF13362"/>
    </source>
</evidence>
<gene>
    <name evidence="3" type="ORF">BMJ33_05375</name>
</gene>
<dbReference type="Proteomes" id="UP001190825">
    <property type="component" value="Unassembled WGS sequence"/>
</dbReference>
<proteinExistence type="predicted"/>
<name>A0ABX4TR18_9HYPH</name>